<dbReference type="AlphaFoldDB" id="A0AAU9CUD4"/>
<keyword evidence="3" id="KW-1185">Reference proteome</keyword>
<dbReference type="Proteomes" id="UP001321861">
    <property type="component" value="Chromosome"/>
</dbReference>
<evidence type="ECO:0000313" key="3">
    <source>
        <dbReference type="Proteomes" id="UP001321861"/>
    </source>
</evidence>
<dbReference type="KEGG" id="xap:XA3_00550"/>
<dbReference type="NCBIfam" id="NF041553">
    <property type="entry name" value="CBO2463_dom"/>
    <property type="match status" value="1"/>
</dbReference>
<dbReference type="EMBL" id="AP026802">
    <property type="protein sequence ID" value="BDR57614.1"/>
    <property type="molecule type" value="Genomic_DNA"/>
</dbReference>
<dbReference type="InterPro" id="IPR048108">
    <property type="entry name" value="CBO2463_dom"/>
</dbReference>
<accession>A0AAU9CUD4</accession>
<organism evidence="2 3">
    <name type="scientific">Xylocopilactobacillus apicola</name>
    <dbReference type="NCBI Taxonomy" id="2932184"/>
    <lineage>
        <taxon>Bacteria</taxon>
        <taxon>Bacillati</taxon>
        <taxon>Bacillota</taxon>
        <taxon>Bacilli</taxon>
        <taxon>Lactobacillales</taxon>
        <taxon>Lactobacillaceae</taxon>
        <taxon>Xylocopilactobacillus</taxon>
    </lineage>
</organism>
<feature type="region of interest" description="Disordered" evidence="1">
    <location>
        <begin position="96"/>
        <end position="116"/>
    </location>
</feature>
<evidence type="ECO:0000313" key="2">
    <source>
        <dbReference type="EMBL" id="BDR57614.1"/>
    </source>
</evidence>
<evidence type="ECO:0000256" key="1">
    <source>
        <dbReference type="SAM" id="MobiDB-lite"/>
    </source>
</evidence>
<reference evidence="2 3" key="1">
    <citation type="journal article" date="2023" name="Microbiol. Spectr.">
        <title>Symbiosis of Carpenter Bees with Uncharacterized Lactic Acid Bacteria Showing NAD Auxotrophy.</title>
        <authorList>
            <person name="Kawasaki S."/>
            <person name="Ozawa K."/>
            <person name="Mori T."/>
            <person name="Yamamoto A."/>
            <person name="Ito M."/>
            <person name="Ohkuma M."/>
            <person name="Sakamoto M."/>
            <person name="Matsutani M."/>
        </authorList>
    </citation>
    <scope>NUCLEOTIDE SEQUENCE [LARGE SCALE GENOMIC DNA]</scope>
    <source>
        <strain evidence="2 3">XA3</strain>
    </source>
</reference>
<proteinExistence type="predicted"/>
<protein>
    <submittedName>
        <fullName evidence="2">Uncharacterized protein</fullName>
    </submittedName>
</protein>
<name>A0AAU9CUD4_9LACO</name>
<gene>
    <name evidence="2" type="ORF">XA3_00550</name>
</gene>
<dbReference type="RefSeq" id="WP_317635572.1">
    <property type="nucleotide sequence ID" value="NZ_AP026802.1"/>
</dbReference>
<sequence length="116" mass="13406">MAEENIGFDELKYASTETVWQGVIIELTDASVVIDLKGRMGRLEVPKRMVITEYEMRIGQEVAFLMSYPEVIQEAPNEKYVNALAAYHQRMREVQEKTKQRNLLKEGSTHNESQEV</sequence>